<reference evidence="2" key="1">
    <citation type="journal article" date="2015" name="MBio">
        <title>Genome-Resolved Metagenomic Analysis Reveals Roles for Candidate Phyla and Other Microbial Community Members in Biogeochemical Transformations in Oil Reservoirs.</title>
        <authorList>
            <person name="Hu P."/>
            <person name="Tom L."/>
            <person name="Singh A."/>
            <person name="Thomas B.C."/>
            <person name="Baker B.J."/>
            <person name="Piceno Y.M."/>
            <person name="Andersen G.L."/>
            <person name="Banfield J.F."/>
        </authorList>
    </citation>
    <scope>NUCLEOTIDE SEQUENCE [LARGE SCALE GENOMIC DNA]</scope>
</reference>
<comment type="caution">
    <text evidence="1">The sequence shown here is derived from an EMBL/GenBank/DDBJ whole genome shotgun (WGS) entry which is preliminary data.</text>
</comment>
<organism evidence="1 2">
    <name type="scientific">Mesotoga prima</name>
    <dbReference type="NCBI Taxonomy" id="1184387"/>
    <lineage>
        <taxon>Bacteria</taxon>
        <taxon>Thermotogati</taxon>
        <taxon>Thermotogota</taxon>
        <taxon>Thermotogae</taxon>
        <taxon>Kosmotogales</taxon>
        <taxon>Kosmotogaceae</taxon>
        <taxon>Mesotoga</taxon>
    </lineage>
</organism>
<protein>
    <submittedName>
        <fullName evidence="1">Uncharacterized protein</fullName>
    </submittedName>
</protein>
<accession>A0A101HKY1</accession>
<gene>
    <name evidence="1" type="ORF">XD94_1740</name>
</gene>
<feature type="non-terminal residue" evidence="1">
    <location>
        <position position="1"/>
    </location>
</feature>
<dbReference type="EMBL" id="LGGP01000380">
    <property type="protein sequence ID" value="KUK78390.1"/>
    <property type="molecule type" value="Genomic_DNA"/>
</dbReference>
<dbReference type="AlphaFoldDB" id="A0A101HKY1"/>
<proteinExistence type="predicted"/>
<dbReference type="Proteomes" id="UP000054092">
    <property type="component" value="Unassembled WGS sequence"/>
</dbReference>
<evidence type="ECO:0000313" key="2">
    <source>
        <dbReference type="Proteomes" id="UP000054092"/>
    </source>
</evidence>
<evidence type="ECO:0000313" key="1">
    <source>
        <dbReference type="EMBL" id="KUK78390.1"/>
    </source>
</evidence>
<sequence length="164" mass="18009">LNGNGSRELEEPLLDASGVLTIGGRPFRVNSQTILEGVPSGKSQVVLSMEKGFERLYSRTTEIETVEVDEKGDTRLEIGFAKRSSLNISIIDETGDYLYEVVSLNVDGVEFQVFGLIELVGLVFGEHLVEVVDLPKGYVVSDNFRTVWLEPGSNGDLTISVEKE</sequence>
<name>A0A101HKY1_9BACT</name>
<dbReference type="PATRIC" id="fig|1184387.3.peg.147"/>